<dbReference type="WBParaSite" id="MhA1_Contig1759.frz3.gene6">
    <property type="protein sequence ID" value="MhA1_Contig1759.frz3.gene6"/>
    <property type="gene ID" value="MhA1_Contig1759.frz3.gene6"/>
</dbReference>
<evidence type="ECO:0000256" key="2">
    <source>
        <dbReference type="ARBA" id="ARBA00005382"/>
    </source>
</evidence>
<keyword evidence="4 7" id="KW-0732">Signal</keyword>
<dbReference type="GO" id="GO:0004348">
    <property type="term" value="F:glucosylceramidase activity"/>
    <property type="evidence" value="ECO:0007669"/>
    <property type="project" value="UniProtKB-EC"/>
</dbReference>
<dbReference type="PRINTS" id="PR00843">
    <property type="entry name" value="GLHYDRLASE30"/>
</dbReference>
<evidence type="ECO:0000313" key="11">
    <source>
        <dbReference type="WBParaSite" id="MhA1_Contig1759.frz3.gene6"/>
    </source>
</evidence>
<name>A0A1I8BAG1_MELHA</name>
<feature type="chain" id="PRO_5009315604" description="Glucosylceramidase" evidence="7">
    <location>
        <begin position="19"/>
        <end position="550"/>
    </location>
</feature>
<dbReference type="EC" id="3.2.1.45" evidence="3 6"/>
<dbReference type="Pfam" id="PF02055">
    <property type="entry name" value="Glyco_hydro_30"/>
    <property type="match status" value="1"/>
</dbReference>
<dbReference type="Pfam" id="PF17189">
    <property type="entry name" value="Glyco_hydro_30C"/>
    <property type="match status" value="1"/>
</dbReference>
<dbReference type="InterPro" id="IPR033453">
    <property type="entry name" value="Glyco_hydro_30_TIM-barrel"/>
</dbReference>
<evidence type="ECO:0000256" key="6">
    <source>
        <dbReference type="RuleBase" id="RU361188"/>
    </source>
</evidence>
<dbReference type="InterPro" id="IPR033452">
    <property type="entry name" value="GH30_C"/>
</dbReference>
<protein>
    <recommendedName>
        <fullName evidence="3 6">Glucosylceramidase</fullName>
        <ecNumber evidence="3 6">3.2.1.45</ecNumber>
    </recommendedName>
</protein>
<keyword evidence="6" id="KW-0443">Lipid metabolism</keyword>
<proteinExistence type="inferred from homology"/>
<dbReference type="SUPFAM" id="SSF51445">
    <property type="entry name" value="(Trans)glycosidases"/>
    <property type="match status" value="1"/>
</dbReference>
<organism evidence="10 11">
    <name type="scientific">Meloidogyne hapla</name>
    <name type="common">Root-knot nematode worm</name>
    <dbReference type="NCBI Taxonomy" id="6305"/>
    <lineage>
        <taxon>Eukaryota</taxon>
        <taxon>Metazoa</taxon>
        <taxon>Ecdysozoa</taxon>
        <taxon>Nematoda</taxon>
        <taxon>Chromadorea</taxon>
        <taxon>Rhabditida</taxon>
        <taxon>Tylenchina</taxon>
        <taxon>Tylenchomorpha</taxon>
        <taxon>Tylenchoidea</taxon>
        <taxon>Meloidogynidae</taxon>
        <taxon>Meloidogyninae</taxon>
        <taxon>Meloidogyne</taxon>
    </lineage>
</organism>
<dbReference type="GO" id="GO:0006680">
    <property type="term" value="P:glucosylceramide catabolic process"/>
    <property type="evidence" value="ECO:0007669"/>
    <property type="project" value="TreeGrafter"/>
</dbReference>
<accession>A0A1I8BAG1</accession>
<evidence type="ECO:0000256" key="1">
    <source>
        <dbReference type="ARBA" id="ARBA00001013"/>
    </source>
</evidence>
<keyword evidence="10" id="KW-1185">Reference proteome</keyword>
<evidence type="ECO:0000259" key="9">
    <source>
        <dbReference type="Pfam" id="PF17189"/>
    </source>
</evidence>
<keyword evidence="6" id="KW-0746">Sphingolipid metabolism</keyword>
<evidence type="ECO:0000256" key="5">
    <source>
        <dbReference type="ARBA" id="ARBA00022801"/>
    </source>
</evidence>
<dbReference type="PANTHER" id="PTHR11069">
    <property type="entry name" value="GLUCOSYLCERAMIDASE"/>
    <property type="match status" value="1"/>
</dbReference>
<dbReference type="OMA" id="GLMWNFA"/>
<dbReference type="Proteomes" id="UP000095281">
    <property type="component" value="Unplaced"/>
</dbReference>
<evidence type="ECO:0000256" key="3">
    <source>
        <dbReference type="ARBA" id="ARBA00012658"/>
    </source>
</evidence>
<dbReference type="Gene3D" id="3.20.20.80">
    <property type="entry name" value="Glycosidases"/>
    <property type="match status" value="1"/>
</dbReference>
<keyword evidence="5 6" id="KW-0378">Hydrolase</keyword>
<sequence>MIITLIVTLLRLLQQPHDQISDGIFPHKIQIEAKLEQIKWKNKNIFVEKIPKCVKRHFYADSFVCVCNSTFCDQPEEIGEFTGKNAFAYQTDLVEQRLNMKELKIQKKTIKGDKIALENEVKIRINASRQYQKILGFGGAFTDAAGYNLNLLSRNTRMQLLRSYFDKNIGIRYTVGRVPIASCDFSTRVYSYCDTINDFKLNTFALAEEDLHMKIPHILTANILAGSPLKLFASPWSAPAWMKTSGKMPGGGTLRFFEEYALLANITFWGMTIENEPQYGLDPGYSFQAMWVSPVTQRNFANNILSPILKSSPAAKNVLIMAHDDTRNIILDAAKKIFGNKNNLTTSNNVIAGLAYHWYSFCSHSVLSDIHNLYPDKFIFGTEACTGWTGHDRGVSLGNWTRAMMYGRDILRGLQNWAIGWTDWNLCLDLKGGPNWVKNYVDSPIIVNITSDEFYKQPMFYAMAHFSRFISPGSVRIDSQISSLTQQIESVAFRNPNGNRVLVLISNSEESIEGIIEEEIIENNGEVKIRTINVNLPGNSITTVIWPKMK</sequence>
<evidence type="ECO:0000256" key="4">
    <source>
        <dbReference type="ARBA" id="ARBA00022729"/>
    </source>
</evidence>
<comment type="catalytic activity">
    <reaction evidence="1">
        <text>a beta-D-glucosyl-(1&lt;-&gt;1')-N-acylsphing-4-enine + H2O = an N-acylsphing-4-enine + D-glucose</text>
        <dbReference type="Rhea" id="RHEA:13269"/>
        <dbReference type="ChEBI" id="CHEBI:4167"/>
        <dbReference type="ChEBI" id="CHEBI:15377"/>
        <dbReference type="ChEBI" id="CHEBI:22801"/>
        <dbReference type="ChEBI" id="CHEBI:52639"/>
        <dbReference type="EC" id="3.2.1.45"/>
    </reaction>
    <physiologicalReaction direction="left-to-right" evidence="1">
        <dbReference type="Rhea" id="RHEA:13270"/>
    </physiologicalReaction>
</comment>
<dbReference type="AlphaFoldDB" id="A0A1I8BAG1"/>
<feature type="signal peptide" evidence="7">
    <location>
        <begin position="1"/>
        <end position="18"/>
    </location>
</feature>
<dbReference type="GO" id="GO:0016020">
    <property type="term" value="C:membrane"/>
    <property type="evidence" value="ECO:0007669"/>
    <property type="project" value="GOC"/>
</dbReference>
<evidence type="ECO:0000313" key="10">
    <source>
        <dbReference type="Proteomes" id="UP000095281"/>
    </source>
</evidence>
<evidence type="ECO:0000256" key="7">
    <source>
        <dbReference type="SAM" id="SignalP"/>
    </source>
</evidence>
<dbReference type="InterPro" id="IPR001139">
    <property type="entry name" value="Glyco_hydro_30"/>
</dbReference>
<keyword evidence="6" id="KW-0326">Glycosidase</keyword>
<comment type="similarity">
    <text evidence="2 6">Belongs to the glycosyl hydrolase 30 family.</text>
</comment>
<reference evidence="11" key="1">
    <citation type="submission" date="2016-11" db="UniProtKB">
        <authorList>
            <consortium name="WormBaseParasite"/>
        </authorList>
    </citation>
    <scope>IDENTIFICATION</scope>
</reference>
<evidence type="ECO:0000259" key="8">
    <source>
        <dbReference type="Pfam" id="PF02055"/>
    </source>
</evidence>
<feature type="domain" description="Glycosyl hydrolase family 30 beta sandwich" evidence="9">
    <location>
        <begin position="473"/>
        <end position="544"/>
    </location>
</feature>
<feature type="domain" description="Glycosyl hydrolase family 30 TIM-barrel" evidence="8">
    <location>
        <begin position="134"/>
        <end position="470"/>
    </location>
</feature>
<dbReference type="InterPro" id="IPR017853">
    <property type="entry name" value="GH"/>
</dbReference>
<dbReference type="PANTHER" id="PTHR11069:SF23">
    <property type="entry name" value="LYSOSOMAL ACID GLUCOSYLCERAMIDASE"/>
    <property type="match status" value="1"/>
</dbReference>